<keyword evidence="1" id="KW-1133">Transmembrane helix</keyword>
<reference evidence="2 3" key="1">
    <citation type="submission" date="2023-10" db="EMBL/GenBank/DDBJ databases">
        <title>Virgibacillus halophilus 5B73C genome.</title>
        <authorList>
            <person name="Miliotis G."/>
            <person name="Sengupta P."/>
            <person name="Hameed A."/>
            <person name="Chuvochina M."/>
            <person name="Mcdonagh F."/>
            <person name="Simpson A.C."/>
            <person name="Singh N.K."/>
            <person name="Rekha P.D."/>
            <person name="Raman K."/>
            <person name="Hugenholtz P."/>
            <person name="Venkateswaran K."/>
        </authorList>
    </citation>
    <scope>NUCLEOTIDE SEQUENCE [LARGE SCALE GENOMIC DNA]</scope>
    <source>
        <strain evidence="2 3">5B73C</strain>
    </source>
</reference>
<proteinExistence type="predicted"/>
<sequence length="84" mass="9818">MVKIWLIVHPACILLGAIMSWWIPYFFGTGTEEKIERFNIMFGNTHSFLPVMNGIVPNTIHTLFHLMLLICIILTSYIFFNEEK</sequence>
<name>A0ABU5C3P9_9BACI</name>
<accession>A0ABU5C3P9</accession>
<keyword evidence="1" id="KW-0812">Transmembrane</keyword>
<evidence type="ECO:0000256" key="1">
    <source>
        <dbReference type="SAM" id="Phobius"/>
    </source>
</evidence>
<dbReference type="Proteomes" id="UP001281447">
    <property type="component" value="Unassembled WGS sequence"/>
</dbReference>
<evidence type="ECO:0000313" key="2">
    <source>
        <dbReference type="EMBL" id="MDY0393947.1"/>
    </source>
</evidence>
<feature type="transmembrane region" description="Helical" evidence="1">
    <location>
        <begin position="62"/>
        <end position="80"/>
    </location>
</feature>
<organism evidence="2 3">
    <name type="scientific">Tigheibacillus halophilus</name>
    <dbReference type="NCBI Taxonomy" id="361280"/>
    <lineage>
        <taxon>Bacteria</taxon>
        <taxon>Bacillati</taxon>
        <taxon>Bacillota</taxon>
        <taxon>Bacilli</taxon>
        <taxon>Bacillales</taxon>
        <taxon>Bacillaceae</taxon>
        <taxon>Tigheibacillus</taxon>
    </lineage>
</organism>
<feature type="transmembrane region" description="Helical" evidence="1">
    <location>
        <begin position="6"/>
        <end position="26"/>
    </location>
</feature>
<keyword evidence="3" id="KW-1185">Reference proteome</keyword>
<protein>
    <submittedName>
        <fullName evidence="2">Uncharacterized protein</fullName>
    </submittedName>
</protein>
<comment type="caution">
    <text evidence="2">The sequence shown here is derived from an EMBL/GenBank/DDBJ whole genome shotgun (WGS) entry which is preliminary data.</text>
</comment>
<evidence type="ECO:0000313" key="3">
    <source>
        <dbReference type="Proteomes" id="UP001281447"/>
    </source>
</evidence>
<gene>
    <name evidence="2" type="ORF">RWE15_05040</name>
</gene>
<keyword evidence="1" id="KW-0472">Membrane</keyword>
<dbReference type="EMBL" id="JAWDIP010000003">
    <property type="protein sequence ID" value="MDY0393947.1"/>
    <property type="molecule type" value="Genomic_DNA"/>
</dbReference>